<keyword evidence="4" id="KW-1185">Reference proteome</keyword>
<dbReference type="EMBL" id="JAVDXQ010000007">
    <property type="protein sequence ID" value="MDR7299211.1"/>
    <property type="molecule type" value="Genomic_DNA"/>
</dbReference>
<organism evidence="3 4">
    <name type="scientific">Pelomonas aquatica</name>
    <dbReference type="NCBI Taxonomy" id="431058"/>
    <lineage>
        <taxon>Bacteria</taxon>
        <taxon>Pseudomonadati</taxon>
        <taxon>Pseudomonadota</taxon>
        <taxon>Betaproteobacteria</taxon>
        <taxon>Burkholderiales</taxon>
        <taxon>Sphaerotilaceae</taxon>
        <taxon>Roseateles</taxon>
    </lineage>
</organism>
<accession>A0ABU1ZHQ3</accession>
<evidence type="ECO:0000256" key="2">
    <source>
        <dbReference type="SAM" id="SignalP"/>
    </source>
</evidence>
<dbReference type="InterPro" id="IPR006311">
    <property type="entry name" value="TAT_signal"/>
</dbReference>
<protein>
    <submittedName>
        <fullName evidence="3">Peptidase</fullName>
    </submittedName>
</protein>
<dbReference type="InterPro" id="IPR029058">
    <property type="entry name" value="AB_hydrolase_fold"/>
</dbReference>
<feature type="signal peptide" evidence="2">
    <location>
        <begin position="1"/>
        <end position="16"/>
    </location>
</feature>
<dbReference type="PANTHER" id="PTHR43037">
    <property type="entry name" value="UNNAMED PRODUCT-RELATED"/>
    <property type="match status" value="1"/>
</dbReference>
<evidence type="ECO:0000313" key="3">
    <source>
        <dbReference type="EMBL" id="MDR7299211.1"/>
    </source>
</evidence>
<dbReference type="PROSITE" id="PS51318">
    <property type="entry name" value="TAT"/>
    <property type="match status" value="1"/>
</dbReference>
<comment type="caution">
    <text evidence="3">The sequence shown here is derived from an EMBL/GenBank/DDBJ whole genome shotgun (WGS) entry which is preliminary data.</text>
</comment>
<dbReference type="RefSeq" id="WP_310348718.1">
    <property type="nucleotide sequence ID" value="NZ_JAVDXQ010000007.1"/>
</dbReference>
<gene>
    <name evidence="3" type="ORF">J2X16_004579</name>
</gene>
<dbReference type="PANTHER" id="PTHR43037:SF1">
    <property type="entry name" value="BLL1128 PROTEIN"/>
    <property type="match status" value="1"/>
</dbReference>
<keyword evidence="1 2" id="KW-0732">Signal</keyword>
<dbReference type="InterPro" id="IPR050955">
    <property type="entry name" value="Plant_Biomass_Hydrol_Est"/>
</dbReference>
<dbReference type="Gene3D" id="3.40.50.1820">
    <property type="entry name" value="alpha/beta hydrolase"/>
    <property type="match status" value="1"/>
</dbReference>
<proteinExistence type="predicted"/>
<dbReference type="SUPFAM" id="SSF53474">
    <property type="entry name" value="alpha/beta-Hydrolases"/>
    <property type="match status" value="1"/>
</dbReference>
<reference evidence="3 4" key="1">
    <citation type="submission" date="2023-07" db="EMBL/GenBank/DDBJ databases">
        <title>Sorghum-associated microbial communities from plants grown in Nebraska, USA.</title>
        <authorList>
            <person name="Schachtman D."/>
        </authorList>
    </citation>
    <scope>NUCLEOTIDE SEQUENCE [LARGE SCALE GENOMIC DNA]</scope>
    <source>
        <strain evidence="3 4">BE310</strain>
    </source>
</reference>
<name>A0ABU1ZHQ3_9BURK</name>
<sequence>MTMNRRQLLLTTPALSAALLGGCAALPPKVPEGLAAGEQRAWELEGQRFWVWLPREYAQRSARWPLVVFLHGSGERGTDLEKVKVHGPPMQVAHGLAYPAILVSPQLEDGQQWDPERLHRLLGALKARLHIDPQRCVGTGLSLGGYGMWQWACTYPRDLAAIAPVCGFGDVRRVAAMRDVPVRGYHGDQDKNVPLAPHVACVEALRAAGGKASLTIYPGVGHDAWTPAYNDPELLPWLLAQRQTGR</sequence>
<dbReference type="Proteomes" id="UP001180536">
    <property type="component" value="Unassembled WGS sequence"/>
</dbReference>
<feature type="chain" id="PRO_5045528512" evidence="2">
    <location>
        <begin position="17"/>
        <end position="246"/>
    </location>
</feature>
<evidence type="ECO:0000313" key="4">
    <source>
        <dbReference type="Proteomes" id="UP001180536"/>
    </source>
</evidence>
<evidence type="ECO:0000256" key="1">
    <source>
        <dbReference type="ARBA" id="ARBA00022729"/>
    </source>
</evidence>
<dbReference type="PROSITE" id="PS51257">
    <property type="entry name" value="PROKAR_LIPOPROTEIN"/>
    <property type="match status" value="1"/>
</dbReference>